<organism evidence="1 2">
    <name type="scientific">Eubacterium ventriosum ATCC 27560</name>
    <dbReference type="NCBI Taxonomy" id="411463"/>
    <lineage>
        <taxon>Bacteria</taxon>
        <taxon>Bacillati</taxon>
        <taxon>Bacillota</taxon>
        <taxon>Clostridia</taxon>
        <taxon>Eubacteriales</taxon>
        <taxon>Eubacteriaceae</taxon>
        <taxon>Eubacterium</taxon>
    </lineage>
</organism>
<proteinExistence type="predicted"/>
<dbReference type="Proteomes" id="UP000006000">
    <property type="component" value="Unassembled WGS sequence"/>
</dbReference>
<dbReference type="AlphaFoldDB" id="A5Z9Z8"/>
<comment type="caution">
    <text evidence="1">The sequence shown here is derived from an EMBL/GenBank/DDBJ whole genome shotgun (WGS) entry which is preliminary data.</text>
</comment>
<evidence type="ECO:0000313" key="2">
    <source>
        <dbReference type="Proteomes" id="UP000006000"/>
    </source>
</evidence>
<dbReference type="HOGENOM" id="CLU_2879182_0_0_9"/>
<evidence type="ECO:0000313" key="1">
    <source>
        <dbReference type="EMBL" id="EDM49899.1"/>
    </source>
</evidence>
<reference evidence="1 2" key="2">
    <citation type="submission" date="2007-04" db="EMBL/GenBank/DDBJ databases">
        <title>Draft genome sequence of Eubacterium ventriosum (ATCC 27560).</title>
        <authorList>
            <person name="Sudarsanam P."/>
            <person name="Ley R."/>
            <person name="Guruge J."/>
            <person name="Turnbaugh P.J."/>
            <person name="Mahowald M."/>
            <person name="Liep D."/>
            <person name="Gordon J."/>
        </authorList>
    </citation>
    <scope>NUCLEOTIDE SEQUENCE [LARGE SCALE GENOMIC DNA]</scope>
    <source>
        <strain evidence="1 2">ATCC 27560</strain>
    </source>
</reference>
<sequence>MFLLFLRIIHLRLVSKSTECIGCCLPGFTKSFCKKCCLFYILIRGLDCTSYILSDIKKPFLNS</sequence>
<reference evidence="1 2" key="1">
    <citation type="submission" date="2007-03" db="EMBL/GenBank/DDBJ databases">
        <authorList>
            <person name="Fulton L."/>
            <person name="Clifton S."/>
            <person name="Fulton B."/>
            <person name="Xu J."/>
            <person name="Minx P."/>
            <person name="Pepin K.H."/>
            <person name="Johnson M."/>
            <person name="Thiruvilangam P."/>
            <person name="Bhonagiri V."/>
            <person name="Nash W.E."/>
            <person name="Mardis E.R."/>
            <person name="Wilson R.K."/>
        </authorList>
    </citation>
    <scope>NUCLEOTIDE SEQUENCE [LARGE SCALE GENOMIC DNA]</scope>
    <source>
        <strain evidence="1 2">ATCC 27560</strain>
    </source>
</reference>
<dbReference type="EMBL" id="AAVL02000038">
    <property type="protein sequence ID" value="EDM49899.1"/>
    <property type="molecule type" value="Genomic_DNA"/>
</dbReference>
<name>A5Z9Z8_9FIRM</name>
<gene>
    <name evidence="1" type="ORF">EUBVEN_02545</name>
</gene>
<accession>A5Z9Z8</accession>
<protein>
    <submittedName>
        <fullName evidence="1">Uncharacterized protein</fullName>
    </submittedName>
</protein>